<dbReference type="AlphaFoldDB" id="A0A3Q3VS91"/>
<reference evidence="11" key="1">
    <citation type="submission" date="2025-08" db="UniProtKB">
        <authorList>
            <consortium name="Ensembl"/>
        </authorList>
    </citation>
    <scope>IDENTIFICATION</scope>
</reference>
<dbReference type="GO" id="GO:0000444">
    <property type="term" value="C:MIS12/MIND type complex"/>
    <property type="evidence" value="ECO:0007669"/>
    <property type="project" value="InterPro"/>
</dbReference>
<evidence type="ECO:0000256" key="1">
    <source>
        <dbReference type="ARBA" id="ARBA00004123"/>
    </source>
</evidence>
<proteinExistence type="predicted"/>
<dbReference type="Ensembl" id="ENSMMOT00000004095.1">
    <property type="protein sequence ID" value="ENSMMOP00000004023.1"/>
    <property type="gene ID" value="ENSMMOG00000003216.1"/>
</dbReference>
<evidence type="ECO:0000256" key="7">
    <source>
        <dbReference type="ARBA" id="ARBA00023242"/>
    </source>
</evidence>
<organism evidence="11 12">
    <name type="scientific">Mola mola</name>
    <name type="common">Ocean sunfish</name>
    <name type="synonym">Tetraodon mola</name>
    <dbReference type="NCBI Taxonomy" id="94237"/>
    <lineage>
        <taxon>Eukaryota</taxon>
        <taxon>Metazoa</taxon>
        <taxon>Chordata</taxon>
        <taxon>Craniata</taxon>
        <taxon>Vertebrata</taxon>
        <taxon>Euteleostomi</taxon>
        <taxon>Actinopterygii</taxon>
        <taxon>Neopterygii</taxon>
        <taxon>Teleostei</taxon>
        <taxon>Neoteleostei</taxon>
        <taxon>Acanthomorphata</taxon>
        <taxon>Eupercaria</taxon>
        <taxon>Tetraodontiformes</taxon>
        <taxon>Molidae</taxon>
        <taxon>Mola</taxon>
    </lineage>
</organism>
<evidence type="ECO:0000256" key="10">
    <source>
        <dbReference type="SAM" id="MobiDB-lite"/>
    </source>
</evidence>
<evidence type="ECO:0000256" key="4">
    <source>
        <dbReference type="ARBA" id="ARBA00022618"/>
    </source>
</evidence>
<dbReference type="GO" id="GO:0051301">
    <property type="term" value="P:cell division"/>
    <property type="evidence" value="ECO:0007669"/>
    <property type="project" value="UniProtKB-KW"/>
</dbReference>
<comment type="subcellular location">
    <subcellularLocation>
        <location evidence="2">Chromosome</location>
        <location evidence="2">Centromere</location>
        <location evidence="2">Kinetochore</location>
    </subcellularLocation>
    <subcellularLocation>
        <location evidence="1">Nucleus</location>
    </subcellularLocation>
</comment>
<dbReference type="GO" id="GO:0005634">
    <property type="term" value="C:nucleus"/>
    <property type="evidence" value="ECO:0007669"/>
    <property type="project" value="UniProtKB-SubCell"/>
</dbReference>
<dbReference type="GO" id="GO:0007059">
    <property type="term" value="P:chromosome segregation"/>
    <property type="evidence" value="ECO:0007669"/>
    <property type="project" value="TreeGrafter"/>
</dbReference>
<dbReference type="Pfam" id="PF03980">
    <property type="entry name" value="Nnf1"/>
    <property type="match status" value="1"/>
</dbReference>
<keyword evidence="9" id="KW-0137">Centromere</keyword>
<evidence type="ECO:0000256" key="9">
    <source>
        <dbReference type="ARBA" id="ARBA00023328"/>
    </source>
</evidence>
<keyword evidence="6" id="KW-0995">Kinetochore</keyword>
<evidence type="ECO:0000256" key="6">
    <source>
        <dbReference type="ARBA" id="ARBA00022838"/>
    </source>
</evidence>
<keyword evidence="12" id="KW-1185">Reference proteome</keyword>
<keyword evidence="5" id="KW-0498">Mitosis</keyword>
<dbReference type="PANTHER" id="PTHR15459">
    <property type="entry name" value="POLYAMINE-MODULATED FACTOR 1"/>
    <property type="match status" value="1"/>
</dbReference>
<feature type="region of interest" description="Disordered" evidence="10">
    <location>
        <begin position="1"/>
        <end position="55"/>
    </location>
</feature>
<accession>A0A3Q3VS91</accession>
<evidence type="ECO:0000313" key="11">
    <source>
        <dbReference type="Ensembl" id="ENSMMOP00000004023.1"/>
    </source>
</evidence>
<sequence>KMEQDGAAVSQQTDTKMVSSEDSVEKQSDEATGNVCSQEPKPGAESKMSEEAEAQFSRRKLFDKVMQKSQEKFVELARFTSMFRPLYKKNPQKMENIHKQFIEELRRSIQEDISRLVEEGRLDFKLNELDKLERAAKKNPNPAWRPSGIPEQDFCSFLKPYYEKQEAYMRQELKKIQAENASLAQRVQAGRDNIAQTEYRISTTVDEWKVRKASVTEFERLALSLSPADVFDV</sequence>
<dbReference type="OMA" id="IHLAHLM"/>
<evidence type="ECO:0000256" key="5">
    <source>
        <dbReference type="ARBA" id="ARBA00022776"/>
    </source>
</evidence>
<evidence type="ECO:0000256" key="2">
    <source>
        <dbReference type="ARBA" id="ARBA00004629"/>
    </source>
</evidence>
<evidence type="ECO:0000256" key="3">
    <source>
        <dbReference type="ARBA" id="ARBA00022454"/>
    </source>
</evidence>
<dbReference type="InterPro" id="IPR007128">
    <property type="entry name" value="PMF1/Nnf1"/>
</dbReference>
<keyword evidence="4" id="KW-0132">Cell division</keyword>
<keyword evidence="7" id="KW-0539">Nucleus</keyword>
<dbReference type="STRING" id="94237.ENSMMOP00000004023"/>
<name>A0A3Q3VS91_MOLML</name>
<protein>
    <submittedName>
        <fullName evidence="11">Uncharacterized protein</fullName>
    </submittedName>
</protein>
<evidence type="ECO:0000313" key="12">
    <source>
        <dbReference type="Proteomes" id="UP000261620"/>
    </source>
</evidence>
<feature type="compositionally biased region" description="Polar residues" evidence="10">
    <location>
        <begin position="9"/>
        <end position="21"/>
    </location>
</feature>
<evidence type="ECO:0000256" key="8">
    <source>
        <dbReference type="ARBA" id="ARBA00023306"/>
    </source>
</evidence>
<dbReference type="Proteomes" id="UP000261620">
    <property type="component" value="Unplaced"/>
</dbReference>
<keyword evidence="8" id="KW-0131">Cell cycle</keyword>
<reference evidence="11" key="2">
    <citation type="submission" date="2025-09" db="UniProtKB">
        <authorList>
            <consortium name="Ensembl"/>
        </authorList>
    </citation>
    <scope>IDENTIFICATION</scope>
</reference>
<dbReference type="PANTHER" id="PTHR15459:SF3">
    <property type="entry name" value="POLYAMINE-MODULATED FACTOR 1"/>
    <property type="match status" value="1"/>
</dbReference>
<keyword evidence="3" id="KW-0158">Chromosome</keyword>